<gene>
    <name evidence="1" type="ORF">ENU28_03025</name>
</gene>
<organism evidence="1">
    <name type="scientific">candidate division WOR-3 bacterium</name>
    <dbReference type="NCBI Taxonomy" id="2052148"/>
    <lineage>
        <taxon>Bacteria</taxon>
        <taxon>Bacteria division WOR-3</taxon>
    </lineage>
</organism>
<comment type="caution">
    <text evidence="1">The sequence shown here is derived from an EMBL/GenBank/DDBJ whole genome shotgun (WGS) entry which is preliminary data.</text>
</comment>
<evidence type="ECO:0000313" key="1">
    <source>
        <dbReference type="EMBL" id="HGQ55422.1"/>
    </source>
</evidence>
<dbReference type="Gene3D" id="2.40.160.20">
    <property type="match status" value="1"/>
</dbReference>
<name>A0A7V4CI58_UNCW3</name>
<dbReference type="SUPFAM" id="SSF56925">
    <property type="entry name" value="OMPA-like"/>
    <property type="match status" value="1"/>
</dbReference>
<evidence type="ECO:0008006" key="2">
    <source>
        <dbReference type="Google" id="ProtNLM"/>
    </source>
</evidence>
<protein>
    <recommendedName>
        <fullName evidence="2">Outer membrane protein beta-barrel domain-containing protein</fullName>
    </recommendedName>
</protein>
<reference evidence="1" key="1">
    <citation type="journal article" date="2020" name="mSystems">
        <title>Genome- and Community-Level Interaction Insights into Carbon Utilization and Element Cycling Functions of Hydrothermarchaeota in Hydrothermal Sediment.</title>
        <authorList>
            <person name="Zhou Z."/>
            <person name="Liu Y."/>
            <person name="Xu W."/>
            <person name="Pan J."/>
            <person name="Luo Z.H."/>
            <person name="Li M."/>
        </authorList>
    </citation>
    <scope>NUCLEOTIDE SEQUENCE [LARGE SCALE GENOMIC DNA]</scope>
    <source>
        <strain evidence="1">SpSt-655</strain>
    </source>
</reference>
<dbReference type="AlphaFoldDB" id="A0A7V4CI58"/>
<sequence length="205" mass="23318">MKKIIILFILLLSISFAVDMAGKVGMGIGTKRFGDLLKPTIFSLRIGVLSELVLEPWLDISSLKFTVNYPKTEELEEREYDTSFTNKGIGLEGLYALKSEKKTNLYGILGIYLGRIEIKYESKTKEEKTSNFAFINYWGIPLGIGGEYFLNNHFSVNLNMKIGFMKASGKNKLSVEATEKLLKEYSIFGYNISTNLFTVLFNFYF</sequence>
<dbReference type="EMBL" id="DTBX01000107">
    <property type="protein sequence ID" value="HGQ55422.1"/>
    <property type="molecule type" value="Genomic_DNA"/>
</dbReference>
<dbReference type="InterPro" id="IPR011250">
    <property type="entry name" value="OMP/PagP_B-barrel"/>
</dbReference>
<proteinExistence type="predicted"/>
<accession>A0A7V4CI58</accession>